<dbReference type="AlphaFoldDB" id="A0AAD8S4K1"/>
<comment type="caution">
    <text evidence="11">The sequence shown here is derived from an EMBL/GenBank/DDBJ whole genome shotgun (WGS) entry which is preliminary data.</text>
</comment>
<keyword evidence="4" id="KW-0336">GPI-anchor</keyword>
<evidence type="ECO:0000256" key="4">
    <source>
        <dbReference type="ARBA" id="ARBA00022622"/>
    </source>
</evidence>
<name>A0AAD8S4K1_LOLMU</name>
<evidence type="ECO:0000256" key="5">
    <source>
        <dbReference type="ARBA" id="ARBA00022729"/>
    </source>
</evidence>
<accession>A0AAD8S4K1</accession>
<dbReference type="SUPFAM" id="SSF82153">
    <property type="entry name" value="FAS1 domain"/>
    <property type="match status" value="1"/>
</dbReference>
<dbReference type="Gene3D" id="2.30.180.10">
    <property type="entry name" value="FAS1 domain"/>
    <property type="match status" value="1"/>
</dbReference>
<gene>
    <name evidence="11" type="ORF">QYE76_062949</name>
</gene>
<evidence type="ECO:0000256" key="7">
    <source>
        <dbReference type="ARBA" id="ARBA00024686"/>
    </source>
</evidence>
<dbReference type="InterPro" id="IPR000782">
    <property type="entry name" value="FAS1_domain"/>
</dbReference>
<dbReference type="InterPro" id="IPR036378">
    <property type="entry name" value="FAS1_dom_sf"/>
</dbReference>
<comment type="function">
    <text evidence="7">May be a cell surface adhesion protein.</text>
</comment>
<evidence type="ECO:0000313" key="12">
    <source>
        <dbReference type="Proteomes" id="UP001231189"/>
    </source>
</evidence>
<keyword evidence="5 9" id="KW-0732">Signal</keyword>
<comment type="similarity">
    <text evidence="2">Belongs to the fasciclin-like AGP family.</text>
</comment>
<keyword evidence="12" id="KW-1185">Reference proteome</keyword>
<comment type="subcellular location">
    <subcellularLocation>
        <location evidence="1">Cell membrane</location>
        <topology evidence="1">Lipid-anchor</topology>
        <topology evidence="1">GPI-anchor</topology>
    </subcellularLocation>
</comment>
<evidence type="ECO:0000313" key="11">
    <source>
        <dbReference type="EMBL" id="KAK1645144.1"/>
    </source>
</evidence>
<sequence length="257" mass="27052">MAGLAAPFLIGLLLFASGATAGGDDGAMEIPHLQLPGIADSGLGHGSHAPAPLPPQWQLMDIVFTAGCGSFAALVTATPNASDVFQQRLLPGGAGAGRLTLFCPDDNAVAAFEPTFGALADSDRLDVLLHHATAGRYVRAQLAAFDWVAVRTLAANRSQSITIRDDGDTVWLWTSWQGGAAKVIKTVSEEEAPLALAVYLVDAVLLPGHLRQNLDGGYFAWLHMVIPVWVGLCWALSAMVGVIIGFLLMLGAMSRWI</sequence>
<feature type="signal peptide" evidence="9">
    <location>
        <begin position="1"/>
        <end position="21"/>
    </location>
</feature>
<evidence type="ECO:0000256" key="2">
    <source>
        <dbReference type="ARBA" id="ARBA00007843"/>
    </source>
</evidence>
<reference evidence="11" key="1">
    <citation type="submission" date="2023-07" db="EMBL/GenBank/DDBJ databases">
        <title>A chromosome-level genome assembly of Lolium multiflorum.</title>
        <authorList>
            <person name="Chen Y."/>
            <person name="Copetti D."/>
            <person name="Kolliker R."/>
            <person name="Studer B."/>
        </authorList>
    </citation>
    <scope>NUCLEOTIDE SEQUENCE</scope>
    <source>
        <strain evidence="11">02402/16</strain>
        <tissue evidence="11">Leaf</tissue>
    </source>
</reference>
<keyword evidence="4" id="KW-0449">Lipoprotein</keyword>
<evidence type="ECO:0000259" key="10">
    <source>
        <dbReference type="SMART" id="SM00554"/>
    </source>
</evidence>
<dbReference type="GO" id="GO:0005886">
    <property type="term" value="C:plasma membrane"/>
    <property type="evidence" value="ECO:0007669"/>
    <property type="project" value="UniProtKB-SubCell"/>
</dbReference>
<proteinExistence type="inferred from homology"/>
<dbReference type="EMBL" id="JAUUTY010000004">
    <property type="protein sequence ID" value="KAK1645144.1"/>
    <property type="molecule type" value="Genomic_DNA"/>
</dbReference>
<feature type="domain" description="FAS1" evidence="10">
    <location>
        <begin position="100"/>
        <end position="208"/>
    </location>
</feature>
<dbReference type="Pfam" id="PF02469">
    <property type="entry name" value="Fasciclin"/>
    <property type="match status" value="1"/>
</dbReference>
<dbReference type="GO" id="GO:0098552">
    <property type="term" value="C:side of membrane"/>
    <property type="evidence" value="ECO:0007669"/>
    <property type="project" value="UniProtKB-KW"/>
</dbReference>
<feature type="chain" id="PRO_5041962420" description="FAS1 domain-containing protein" evidence="9">
    <location>
        <begin position="22"/>
        <end position="257"/>
    </location>
</feature>
<evidence type="ECO:0000256" key="6">
    <source>
        <dbReference type="ARBA" id="ARBA00023136"/>
    </source>
</evidence>
<keyword evidence="8" id="KW-1133">Transmembrane helix</keyword>
<keyword evidence="4" id="KW-0325">Glycoprotein</keyword>
<organism evidence="11 12">
    <name type="scientific">Lolium multiflorum</name>
    <name type="common">Italian ryegrass</name>
    <name type="synonym">Lolium perenne subsp. multiflorum</name>
    <dbReference type="NCBI Taxonomy" id="4521"/>
    <lineage>
        <taxon>Eukaryota</taxon>
        <taxon>Viridiplantae</taxon>
        <taxon>Streptophyta</taxon>
        <taxon>Embryophyta</taxon>
        <taxon>Tracheophyta</taxon>
        <taxon>Spermatophyta</taxon>
        <taxon>Magnoliopsida</taxon>
        <taxon>Liliopsida</taxon>
        <taxon>Poales</taxon>
        <taxon>Poaceae</taxon>
        <taxon>BOP clade</taxon>
        <taxon>Pooideae</taxon>
        <taxon>Poodae</taxon>
        <taxon>Poeae</taxon>
        <taxon>Poeae Chloroplast Group 2 (Poeae type)</taxon>
        <taxon>Loliodinae</taxon>
        <taxon>Loliinae</taxon>
        <taxon>Lolium</taxon>
    </lineage>
</organism>
<keyword evidence="8" id="KW-0812">Transmembrane</keyword>
<dbReference type="PANTHER" id="PTHR32077">
    <property type="entry name" value="FASCICLIN-LIKE ARABINOGALACTAN PROTEIN"/>
    <property type="match status" value="1"/>
</dbReference>
<evidence type="ECO:0000256" key="1">
    <source>
        <dbReference type="ARBA" id="ARBA00004609"/>
    </source>
</evidence>
<evidence type="ECO:0000256" key="9">
    <source>
        <dbReference type="SAM" id="SignalP"/>
    </source>
</evidence>
<evidence type="ECO:0000256" key="3">
    <source>
        <dbReference type="ARBA" id="ARBA00022475"/>
    </source>
</evidence>
<evidence type="ECO:0000256" key="8">
    <source>
        <dbReference type="SAM" id="Phobius"/>
    </source>
</evidence>
<dbReference type="GO" id="GO:0009834">
    <property type="term" value="P:plant-type secondary cell wall biogenesis"/>
    <property type="evidence" value="ECO:0007669"/>
    <property type="project" value="TreeGrafter"/>
</dbReference>
<keyword evidence="3" id="KW-1003">Cell membrane</keyword>
<dbReference type="SMART" id="SM00554">
    <property type="entry name" value="FAS1"/>
    <property type="match status" value="1"/>
</dbReference>
<feature type="transmembrane region" description="Helical" evidence="8">
    <location>
        <begin position="218"/>
        <end position="251"/>
    </location>
</feature>
<protein>
    <recommendedName>
        <fullName evidence="10">FAS1 domain-containing protein</fullName>
    </recommendedName>
</protein>
<dbReference type="Proteomes" id="UP001231189">
    <property type="component" value="Unassembled WGS sequence"/>
</dbReference>
<dbReference type="InterPro" id="IPR045003">
    <property type="entry name" value="FLA_A"/>
</dbReference>
<dbReference type="PANTHER" id="PTHR32077:SF83">
    <property type="entry name" value="OS06G0285100 PROTEIN"/>
    <property type="match status" value="1"/>
</dbReference>
<keyword evidence="6 8" id="KW-0472">Membrane</keyword>